<feature type="region of interest" description="Disordered" evidence="1">
    <location>
        <begin position="310"/>
        <end position="351"/>
    </location>
</feature>
<dbReference type="Proteomes" id="UP001153069">
    <property type="component" value="Unassembled WGS sequence"/>
</dbReference>
<evidence type="ECO:0000313" key="3">
    <source>
        <dbReference type="Proteomes" id="UP001153069"/>
    </source>
</evidence>
<feature type="compositionally biased region" description="Basic and acidic residues" evidence="1">
    <location>
        <begin position="321"/>
        <end position="351"/>
    </location>
</feature>
<organism evidence="2 3">
    <name type="scientific">Seminavis robusta</name>
    <dbReference type="NCBI Taxonomy" id="568900"/>
    <lineage>
        <taxon>Eukaryota</taxon>
        <taxon>Sar</taxon>
        <taxon>Stramenopiles</taxon>
        <taxon>Ochrophyta</taxon>
        <taxon>Bacillariophyta</taxon>
        <taxon>Bacillariophyceae</taxon>
        <taxon>Bacillariophycidae</taxon>
        <taxon>Naviculales</taxon>
        <taxon>Naviculaceae</taxon>
        <taxon>Seminavis</taxon>
    </lineage>
</organism>
<dbReference type="AlphaFoldDB" id="A0A9N8DDX2"/>
<accession>A0A9N8DDX2</accession>
<evidence type="ECO:0000313" key="2">
    <source>
        <dbReference type="EMBL" id="CAB9501213.1"/>
    </source>
</evidence>
<feature type="compositionally biased region" description="Basic residues" evidence="1">
    <location>
        <begin position="1"/>
        <end position="11"/>
    </location>
</feature>
<protein>
    <submittedName>
        <fullName evidence="2">Uncharacterized protein</fullName>
    </submittedName>
</protein>
<sequence>MPRNKSTPKRRRIDEEEEEKQALEALKKAPTEVVEEAAAEAFAQAVQEWPPVKEDEVPPEWLQGLGFATTVPEQHLEALKRLHSTIQEKASGNWSSWSGDPKDPRRRAFGILPDTLGATVRDQLDISTPWKQPAANDKTDDERAKNRQATVTLSEMEGVKDAIAWLCQTMTSSVVYTSLQPHLTYSSLIAAQPNLHNGRTLLPIHVDHPLKDGFGIIIVTIAMVGDGTILFQDCAGKRMAKMQLAQGQAYMISGTARDACAHGVLADNPQRESLNLRFGLHDWKRDDNTGETMIPSKNVLQFWEVSRDGNATVEPKGSSGGDKKIAAKTGDEKEVGAEGNGRAKEEAPAKS</sequence>
<dbReference type="EMBL" id="CAICTM010000101">
    <property type="protein sequence ID" value="CAB9501213.1"/>
    <property type="molecule type" value="Genomic_DNA"/>
</dbReference>
<reference evidence="2" key="1">
    <citation type="submission" date="2020-06" db="EMBL/GenBank/DDBJ databases">
        <authorList>
            <consortium name="Plant Systems Biology data submission"/>
        </authorList>
    </citation>
    <scope>NUCLEOTIDE SEQUENCE</scope>
    <source>
        <strain evidence="2">D6</strain>
    </source>
</reference>
<feature type="region of interest" description="Disordered" evidence="1">
    <location>
        <begin position="1"/>
        <end position="23"/>
    </location>
</feature>
<comment type="caution">
    <text evidence="2">The sequence shown here is derived from an EMBL/GenBank/DDBJ whole genome shotgun (WGS) entry which is preliminary data.</text>
</comment>
<dbReference type="OrthoDB" id="47530at2759"/>
<gene>
    <name evidence="2" type="ORF">SEMRO_102_G052180.1</name>
</gene>
<proteinExistence type="predicted"/>
<evidence type="ECO:0000256" key="1">
    <source>
        <dbReference type="SAM" id="MobiDB-lite"/>
    </source>
</evidence>
<name>A0A9N8DDX2_9STRA</name>
<keyword evidence="3" id="KW-1185">Reference proteome</keyword>